<reference evidence="1 2" key="1">
    <citation type="journal article" date="2022" name="Plant J.">
        <title>Chromosome-level genome of Camellia lanceoleosa provides a valuable resource for understanding genome evolution and self-incompatibility.</title>
        <authorList>
            <person name="Gong W."/>
            <person name="Xiao S."/>
            <person name="Wang L."/>
            <person name="Liao Z."/>
            <person name="Chang Y."/>
            <person name="Mo W."/>
            <person name="Hu G."/>
            <person name="Li W."/>
            <person name="Zhao G."/>
            <person name="Zhu H."/>
            <person name="Hu X."/>
            <person name="Ji K."/>
            <person name="Xiang X."/>
            <person name="Song Q."/>
            <person name="Yuan D."/>
            <person name="Jin S."/>
            <person name="Zhang L."/>
        </authorList>
    </citation>
    <scope>NUCLEOTIDE SEQUENCE [LARGE SCALE GENOMIC DNA]</scope>
    <source>
        <strain evidence="1">SQ_2022a</strain>
    </source>
</reference>
<accession>A0ACC0G136</accession>
<name>A0ACC0G136_9ERIC</name>
<sequence length="306" mass="35341">MILWAVDSVYWPGKLVNAVPKGWTMPSEAKKLKIGVLAETAFEMFVKVVEHSNGEKSYLGFCIEVFEKDVDVLGYDLPYKFEPFHLSYDDLVLCVGNKVTTNSIFRSPSDSSSENQEAKASMFIKPFTIEMWIVTALLMIYTMFVVWFLEHQSNPEFRGPWKTQLSTTMWFTFSSLFFSHREKIYSNYTRVVVVMWLFVVFVVTSSYTANLTSMLTVPRLEPTKDVNIEFLRRTNAIVGCDGDSYVKHYLVNVLQFKEHNIKAVGSQYNYPGEFESGNITTAFLEPPYEKIFLTENCNKYTLWANL</sequence>
<evidence type="ECO:0000313" key="2">
    <source>
        <dbReference type="Proteomes" id="UP001060215"/>
    </source>
</evidence>
<dbReference type="EMBL" id="CM045769">
    <property type="protein sequence ID" value="KAI7993931.1"/>
    <property type="molecule type" value="Genomic_DNA"/>
</dbReference>
<organism evidence="1 2">
    <name type="scientific">Camellia lanceoleosa</name>
    <dbReference type="NCBI Taxonomy" id="1840588"/>
    <lineage>
        <taxon>Eukaryota</taxon>
        <taxon>Viridiplantae</taxon>
        <taxon>Streptophyta</taxon>
        <taxon>Embryophyta</taxon>
        <taxon>Tracheophyta</taxon>
        <taxon>Spermatophyta</taxon>
        <taxon>Magnoliopsida</taxon>
        <taxon>eudicotyledons</taxon>
        <taxon>Gunneridae</taxon>
        <taxon>Pentapetalae</taxon>
        <taxon>asterids</taxon>
        <taxon>Ericales</taxon>
        <taxon>Theaceae</taxon>
        <taxon>Camellia</taxon>
    </lineage>
</organism>
<evidence type="ECO:0000313" key="1">
    <source>
        <dbReference type="EMBL" id="KAI7993931.1"/>
    </source>
</evidence>
<keyword evidence="1" id="KW-0675">Receptor</keyword>
<protein>
    <submittedName>
        <fullName evidence="1">Glutamate receptor 3.1</fullName>
    </submittedName>
</protein>
<keyword evidence="2" id="KW-1185">Reference proteome</keyword>
<comment type="caution">
    <text evidence="1">The sequence shown here is derived from an EMBL/GenBank/DDBJ whole genome shotgun (WGS) entry which is preliminary data.</text>
</comment>
<gene>
    <name evidence="1" type="ORF">LOK49_LG11G00986</name>
</gene>
<proteinExistence type="predicted"/>
<dbReference type="Proteomes" id="UP001060215">
    <property type="component" value="Chromosome 12"/>
</dbReference>